<keyword evidence="1 5" id="KW-0645">Protease</keyword>
<dbReference type="PANTHER" id="PTHR43399:SF5">
    <property type="entry name" value="PEPTIDASE S8 FAMILY WITH PROTEASE-ASSOCIATED DOMAIN"/>
    <property type="match status" value="1"/>
</dbReference>
<evidence type="ECO:0000313" key="10">
    <source>
        <dbReference type="EMBL" id="WZN63836.1"/>
    </source>
</evidence>
<dbReference type="InterPro" id="IPR051048">
    <property type="entry name" value="Peptidase_S8/S53_subtilisin"/>
</dbReference>
<gene>
    <name evidence="10" type="ORF">HKI87_08g53890</name>
</gene>
<keyword evidence="6" id="KW-0472">Membrane</keyword>
<dbReference type="PANTHER" id="PTHR43399">
    <property type="entry name" value="SUBTILISIN-RELATED"/>
    <property type="match status" value="1"/>
</dbReference>
<dbReference type="GO" id="GO:0004252">
    <property type="term" value="F:serine-type endopeptidase activity"/>
    <property type="evidence" value="ECO:0007669"/>
    <property type="project" value="UniProtKB-UniRule"/>
</dbReference>
<dbReference type="InterPro" id="IPR008979">
    <property type="entry name" value="Galactose-bd-like_sf"/>
</dbReference>
<feature type="transmembrane region" description="Helical" evidence="6">
    <location>
        <begin position="1435"/>
        <end position="1455"/>
    </location>
</feature>
<dbReference type="InterPro" id="IPR036852">
    <property type="entry name" value="Peptidase_S8/S53_dom_sf"/>
</dbReference>
<proteinExistence type="inferred from homology"/>
<evidence type="ECO:0000256" key="3">
    <source>
        <dbReference type="ARBA" id="ARBA00022825"/>
    </source>
</evidence>
<dbReference type="Gene3D" id="3.40.50.200">
    <property type="entry name" value="Peptidase S8/S53 domain"/>
    <property type="match status" value="1"/>
</dbReference>
<feature type="domain" description="Peptidase S8/S53" evidence="8">
    <location>
        <begin position="293"/>
        <end position="748"/>
    </location>
</feature>
<keyword evidence="7" id="KW-0732">Signal</keyword>
<feature type="active site" description="Charge relay system" evidence="4 5">
    <location>
        <position position="354"/>
    </location>
</feature>
<keyword evidence="11" id="KW-1185">Reference proteome</keyword>
<dbReference type="InterPro" id="IPR023828">
    <property type="entry name" value="Peptidase_S8_Ser-AS"/>
</dbReference>
<feature type="signal peptide" evidence="7">
    <location>
        <begin position="1"/>
        <end position="26"/>
    </location>
</feature>
<dbReference type="InterPro" id="IPR046450">
    <property type="entry name" value="PA_dom_sf"/>
</dbReference>
<feature type="active site" description="Charge relay system" evidence="4 5">
    <location>
        <position position="699"/>
    </location>
</feature>
<evidence type="ECO:0000256" key="2">
    <source>
        <dbReference type="ARBA" id="ARBA00022801"/>
    </source>
</evidence>
<evidence type="ECO:0000256" key="4">
    <source>
        <dbReference type="PIRSR" id="PIRSR615500-1"/>
    </source>
</evidence>
<dbReference type="SUPFAM" id="SSF52025">
    <property type="entry name" value="PA domain"/>
    <property type="match status" value="1"/>
</dbReference>
<accession>A0AAX4PCP1</accession>
<comment type="similarity">
    <text evidence="5">Belongs to the peptidase S8 family.</text>
</comment>
<feature type="chain" id="PRO_5043635057" evidence="7">
    <location>
        <begin position="27"/>
        <end position="1515"/>
    </location>
</feature>
<name>A0AAX4PCP1_9CHLO</name>
<feature type="active site" description="Charge relay system" evidence="4 5">
    <location>
        <position position="302"/>
    </location>
</feature>
<organism evidence="10 11">
    <name type="scientific">Chloropicon roscoffensis</name>
    <dbReference type="NCBI Taxonomy" id="1461544"/>
    <lineage>
        <taxon>Eukaryota</taxon>
        <taxon>Viridiplantae</taxon>
        <taxon>Chlorophyta</taxon>
        <taxon>Chloropicophyceae</taxon>
        <taxon>Chloropicales</taxon>
        <taxon>Chloropicaceae</taxon>
        <taxon>Chloropicon</taxon>
    </lineage>
</organism>
<dbReference type="CDD" id="cd04842">
    <property type="entry name" value="Peptidases_S8_Kp43_protease"/>
    <property type="match status" value="1"/>
</dbReference>
<dbReference type="Pfam" id="PF02225">
    <property type="entry name" value="PA"/>
    <property type="match status" value="1"/>
</dbReference>
<feature type="domain" description="PA" evidence="9">
    <location>
        <begin position="539"/>
        <end position="625"/>
    </location>
</feature>
<evidence type="ECO:0000259" key="8">
    <source>
        <dbReference type="Pfam" id="PF00082"/>
    </source>
</evidence>
<dbReference type="SUPFAM" id="SSF49785">
    <property type="entry name" value="Galactose-binding domain-like"/>
    <property type="match status" value="1"/>
</dbReference>
<dbReference type="SUPFAM" id="SSF52743">
    <property type="entry name" value="Subtilisin-like"/>
    <property type="match status" value="1"/>
</dbReference>
<evidence type="ECO:0000256" key="1">
    <source>
        <dbReference type="ARBA" id="ARBA00022670"/>
    </source>
</evidence>
<dbReference type="InterPro" id="IPR034058">
    <property type="entry name" value="TagA/B/C/D_pept_dom"/>
</dbReference>
<sequence length="1515" mass="165460">MGHAGTLWKVLACVVLVATCLAVAQSAPSGGQPEHKIWLKSGVIDVASERRASFPSTAPKVRALAGFRDCPTELGSLRQYIVTFEKVTERSYEDVTKAFGGEGVITSYLPDNSYLVFAKPDAVKRVTNLATWVGDFRGEHKVSGDFVEGLGREFELEPKTATNVTEVSTFFDVHLPHNLGKLKLRSCRGKRLSEALTDTLCQKAKSRARALACFPASSAKVVVRVAPGDAASFVSWAAEQSEVHSISHAARLRQHNHHANSIMQCGAAADDVDFESDSYQQEYLPAWTSGLKGENQIVGIGDSGLSHKSCFFRDDAVKVKFEKDSKGEKVFYSKEHRKIDMYRCHGDCKDSNGHGTHVAGTLAGESASSTSFSSQYDGVAPKSRIAFTDMGKGILGSMKTPSISEDLFPRSYERGVRIHSDSWSDASTDSTYGLLSMEVDKFTWENQDFLSVFPTGNDGASNYYYNLNNPAVAKNVIAVGATMNYSPDKSVYVASGITMLKIFGSMYFDVKHGGSSFNSLEAQFGGSTAYAGIKGDTYGLVQSNPLEGCSALVNADSEVKDKVVLMKRGNCRFTEKVRNAQKKGAKAVIIYNNREKGYYYMGADKRDPAEDITIPSYSVSLRYGTDLLNALEAGNPQVTFEERAADPPSFETLAEYSSVGPTIDDRIKPDLVAPGNLVSAGVPLLDRKSCFTTERSGTSMAVPVVAGAAVLIRQYFTEGRHKIGDNKMFTSPSGALIKAVLLNGAKSLEGYAETGYPVNSVPSPEQGFGRVLLKDSLPLDSSFQLFVQDAVPISSGEVHSYCVETGQEGPLGVTLTWFDPPADLLATKALVNDLDLKVHSVPRNHDFLGNQREDRANTVEQVKLAMADKGRYIIEVRAHQISQPGQSYALVASGQFLNEDSLCSKTKFARILNKPARSKTNQKDKEFILDVYDSESKTSMASAADSDILCKFSGCGHLFDVGSGHHDWKSCGKSAKYTNLGEGNHCFSVRYDDPHSTQALIDDSYIFTVKTIPPVSSINFHPASLTGKRSAVFTFSTSDNSSVSTFRCQLTRDGSTWDDWKACSSPVGYNELIDGDYVFTVKARDDIGNEESVGSSWSWTVDTKGPRTVLKPPATNNTNSYSVSYEFSSPDQGSADFGGFECIVIEYAPSDADRNEAFEKGPWQACGSPLEIEGLTDGFWTFGVRAYDKLGNYDQSPEHHDFEIDRTAPWVQIVGGPPVQTNSESLVFHFVARDSTSNSNDANLATECSFGLVTDPFEWEDCKSPKVYMNIGEAEGLYHFMVRAQDQAGNTGHYSESYVHIDRSPPEVNVTYSVGYGTSQYSRPILTIRLDIDDGPGSGVGYTNCRLKKIMNEHFHFQTGYRQCDQVAVLDNLEDGSYFFEVTAQDKVGNSVFYISEPILIGDRSALEASKGKNQTSSDGAIDFFGIKLVSEDNIFFIICGLAVAILLTLTAVIVQLRRGRQKKKSAVTAQVIGIPVQDHEFNRAYSGPSAPLQPLDVDCCTQVVELAGTSPRRW</sequence>
<dbReference type="Gene3D" id="2.60.120.380">
    <property type="match status" value="1"/>
</dbReference>
<dbReference type="Proteomes" id="UP001472866">
    <property type="component" value="Chromosome 08"/>
</dbReference>
<keyword evidence="6" id="KW-1133">Transmembrane helix</keyword>
<keyword evidence="2 5" id="KW-0378">Hydrolase</keyword>
<dbReference type="EMBL" id="CP151508">
    <property type="protein sequence ID" value="WZN63836.1"/>
    <property type="molecule type" value="Genomic_DNA"/>
</dbReference>
<dbReference type="Pfam" id="PF00082">
    <property type="entry name" value="Peptidase_S8"/>
    <property type="match status" value="1"/>
</dbReference>
<dbReference type="Gene3D" id="3.50.30.30">
    <property type="match status" value="1"/>
</dbReference>
<dbReference type="InterPro" id="IPR000209">
    <property type="entry name" value="Peptidase_S8/S53_dom"/>
</dbReference>
<dbReference type="PROSITE" id="PS00138">
    <property type="entry name" value="SUBTILASE_SER"/>
    <property type="match status" value="1"/>
</dbReference>
<dbReference type="InterPro" id="IPR015500">
    <property type="entry name" value="Peptidase_S8_subtilisin-rel"/>
</dbReference>
<evidence type="ECO:0000259" key="9">
    <source>
        <dbReference type="Pfam" id="PF02225"/>
    </source>
</evidence>
<dbReference type="InterPro" id="IPR022398">
    <property type="entry name" value="Peptidase_S8_His-AS"/>
</dbReference>
<dbReference type="PROSITE" id="PS00137">
    <property type="entry name" value="SUBTILASE_HIS"/>
    <property type="match status" value="1"/>
</dbReference>
<protein>
    <submittedName>
        <fullName evidence="10">Subtilisin-like serine protease</fullName>
    </submittedName>
</protein>
<dbReference type="PROSITE" id="PS51892">
    <property type="entry name" value="SUBTILASE"/>
    <property type="match status" value="1"/>
</dbReference>
<dbReference type="PRINTS" id="PR00723">
    <property type="entry name" value="SUBTILISIN"/>
</dbReference>
<keyword evidence="3 5" id="KW-0720">Serine protease</keyword>
<dbReference type="InterPro" id="IPR003137">
    <property type="entry name" value="PA_domain"/>
</dbReference>
<evidence type="ECO:0000256" key="6">
    <source>
        <dbReference type="SAM" id="Phobius"/>
    </source>
</evidence>
<reference evidence="10 11" key="1">
    <citation type="submission" date="2024-03" db="EMBL/GenBank/DDBJ databases">
        <title>Complete genome sequence of the green alga Chloropicon roscoffensis RCC1871.</title>
        <authorList>
            <person name="Lemieux C."/>
            <person name="Pombert J.-F."/>
            <person name="Otis C."/>
            <person name="Turmel M."/>
        </authorList>
    </citation>
    <scope>NUCLEOTIDE SEQUENCE [LARGE SCALE GENOMIC DNA]</scope>
    <source>
        <strain evidence="10 11">RCC1871</strain>
    </source>
</reference>
<evidence type="ECO:0000313" key="11">
    <source>
        <dbReference type="Proteomes" id="UP001472866"/>
    </source>
</evidence>
<evidence type="ECO:0000256" key="7">
    <source>
        <dbReference type="SAM" id="SignalP"/>
    </source>
</evidence>
<keyword evidence="6" id="KW-0812">Transmembrane</keyword>
<dbReference type="GO" id="GO:0006508">
    <property type="term" value="P:proteolysis"/>
    <property type="evidence" value="ECO:0007669"/>
    <property type="project" value="UniProtKB-KW"/>
</dbReference>
<evidence type="ECO:0000256" key="5">
    <source>
        <dbReference type="PROSITE-ProRule" id="PRU01240"/>
    </source>
</evidence>